<dbReference type="AlphaFoldDB" id="A0ABD2YYI4"/>
<organism evidence="1 2">
    <name type="scientific">Cinchona calisaya</name>
    <dbReference type="NCBI Taxonomy" id="153742"/>
    <lineage>
        <taxon>Eukaryota</taxon>
        <taxon>Viridiplantae</taxon>
        <taxon>Streptophyta</taxon>
        <taxon>Embryophyta</taxon>
        <taxon>Tracheophyta</taxon>
        <taxon>Spermatophyta</taxon>
        <taxon>Magnoliopsida</taxon>
        <taxon>eudicotyledons</taxon>
        <taxon>Gunneridae</taxon>
        <taxon>Pentapetalae</taxon>
        <taxon>asterids</taxon>
        <taxon>lamiids</taxon>
        <taxon>Gentianales</taxon>
        <taxon>Rubiaceae</taxon>
        <taxon>Cinchonoideae</taxon>
        <taxon>Cinchoneae</taxon>
        <taxon>Cinchona</taxon>
    </lineage>
</organism>
<keyword evidence="2" id="KW-1185">Reference proteome</keyword>
<protein>
    <submittedName>
        <fullName evidence="1">Uncharacterized protein</fullName>
    </submittedName>
</protein>
<accession>A0ABD2YYI4</accession>
<evidence type="ECO:0000313" key="1">
    <source>
        <dbReference type="EMBL" id="KAL3512338.1"/>
    </source>
</evidence>
<dbReference type="Proteomes" id="UP001630127">
    <property type="component" value="Unassembled WGS sequence"/>
</dbReference>
<sequence length="105" mass="12068">MILNMPFNLGTNSIADHLTAISNGSICSFILQSQFLINKASCTTSIYQNTDTPYLHHPLELNGFSLYDFRKCTERDIYSLTRMSSVLILFPKSIQELYIIFFVIY</sequence>
<comment type="caution">
    <text evidence="1">The sequence shown here is derived from an EMBL/GenBank/DDBJ whole genome shotgun (WGS) entry which is preliminary data.</text>
</comment>
<gene>
    <name evidence="1" type="ORF">ACH5RR_025055</name>
</gene>
<proteinExistence type="predicted"/>
<reference evidence="1 2" key="1">
    <citation type="submission" date="2024-11" db="EMBL/GenBank/DDBJ databases">
        <title>A near-complete genome assembly of Cinchona calisaya.</title>
        <authorList>
            <person name="Lian D.C."/>
            <person name="Zhao X.W."/>
            <person name="Wei L."/>
        </authorList>
    </citation>
    <scope>NUCLEOTIDE SEQUENCE [LARGE SCALE GENOMIC DNA]</scope>
    <source>
        <tissue evidence="1">Nenye</tissue>
    </source>
</reference>
<evidence type="ECO:0000313" key="2">
    <source>
        <dbReference type="Proteomes" id="UP001630127"/>
    </source>
</evidence>
<dbReference type="EMBL" id="JBJUIK010000011">
    <property type="protein sequence ID" value="KAL3512338.1"/>
    <property type="molecule type" value="Genomic_DNA"/>
</dbReference>
<name>A0ABD2YYI4_9GENT</name>